<protein>
    <recommendedName>
        <fullName evidence="3">Ig-like domain-containing protein</fullName>
    </recommendedName>
</protein>
<dbReference type="AlphaFoldDB" id="A0A1V9XWF6"/>
<feature type="non-terminal residue" evidence="1">
    <location>
        <position position="1"/>
    </location>
</feature>
<dbReference type="Proteomes" id="UP000192247">
    <property type="component" value="Unassembled WGS sequence"/>
</dbReference>
<name>A0A1V9XWF6_9ACAR</name>
<dbReference type="InterPro" id="IPR036179">
    <property type="entry name" value="Ig-like_dom_sf"/>
</dbReference>
<proteinExistence type="predicted"/>
<keyword evidence="2" id="KW-1185">Reference proteome</keyword>
<evidence type="ECO:0000313" key="2">
    <source>
        <dbReference type="Proteomes" id="UP000192247"/>
    </source>
</evidence>
<evidence type="ECO:0008006" key="3">
    <source>
        <dbReference type="Google" id="ProtNLM"/>
    </source>
</evidence>
<dbReference type="InParanoid" id="A0A1V9XWF6"/>
<organism evidence="1 2">
    <name type="scientific">Tropilaelaps mercedesae</name>
    <dbReference type="NCBI Taxonomy" id="418985"/>
    <lineage>
        <taxon>Eukaryota</taxon>
        <taxon>Metazoa</taxon>
        <taxon>Ecdysozoa</taxon>
        <taxon>Arthropoda</taxon>
        <taxon>Chelicerata</taxon>
        <taxon>Arachnida</taxon>
        <taxon>Acari</taxon>
        <taxon>Parasitiformes</taxon>
        <taxon>Mesostigmata</taxon>
        <taxon>Gamasina</taxon>
        <taxon>Dermanyssoidea</taxon>
        <taxon>Laelapidae</taxon>
        <taxon>Tropilaelaps</taxon>
    </lineage>
</organism>
<dbReference type="InterPro" id="IPR013783">
    <property type="entry name" value="Ig-like_fold"/>
</dbReference>
<reference evidence="1 2" key="1">
    <citation type="journal article" date="2017" name="Gigascience">
        <title>Draft genome of the honey bee ectoparasitic mite, Tropilaelaps mercedesae, is shaped by the parasitic life history.</title>
        <authorList>
            <person name="Dong X."/>
            <person name="Armstrong S.D."/>
            <person name="Xia D."/>
            <person name="Makepeace B.L."/>
            <person name="Darby A.C."/>
            <person name="Kadowaki T."/>
        </authorList>
    </citation>
    <scope>NUCLEOTIDE SEQUENCE [LARGE SCALE GENOMIC DNA]</scope>
    <source>
        <strain evidence="1">Wuxi-XJTLU</strain>
    </source>
</reference>
<comment type="caution">
    <text evidence="1">The sequence shown here is derived from an EMBL/GenBank/DDBJ whole genome shotgun (WGS) entry which is preliminary data.</text>
</comment>
<dbReference type="SUPFAM" id="SSF48726">
    <property type="entry name" value="Immunoglobulin"/>
    <property type="match status" value="1"/>
</dbReference>
<dbReference type="PANTHER" id="PTHR23278">
    <property type="entry name" value="SIDESTEP PROTEIN"/>
    <property type="match status" value="1"/>
</dbReference>
<accession>A0A1V9XWF6</accession>
<dbReference type="STRING" id="418985.A0A1V9XWF6"/>
<evidence type="ECO:0000313" key="1">
    <source>
        <dbReference type="EMBL" id="OQR77743.1"/>
    </source>
</evidence>
<sequence>GVLGGRVGLPCNIQPNSTDDEVSLVLWYKDDSTTPIYSLDSRKTTLRNAHHSPAYWLEGRAYLQAITSGISVSVNDVHRSDSGTVGREVAEGTSRERVYTGFTKGQRDDASGALLFASSSVNSVPPGSRSPSLLQLDPLKKEDEALYRCRVDFKRARTRNYEVQLIVIDSISLIDKEPQKTTTRKSHSSGKADLVSGYIRLAMTSNLAERMPLISYSILRVLDIYVCLGVSYCSAAITFNCHGSSGHHFERQASDRPV</sequence>
<dbReference type="PANTHER" id="PTHR23278:SF19">
    <property type="entry name" value="OBSCURIN"/>
    <property type="match status" value="1"/>
</dbReference>
<gene>
    <name evidence="1" type="ORF">BIW11_06875</name>
</gene>
<dbReference type="OrthoDB" id="10006996at2759"/>
<dbReference type="EMBL" id="MNPL01003107">
    <property type="protein sequence ID" value="OQR77743.1"/>
    <property type="molecule type" value="Genomic_DNA"/>
</dbReference>
<dbReference type="Gene3D" id="2.60.40.10">
    <property type="entry name" value="Immunoglobulins"/>
    <property type="match status" value="2"/>
</dbReference>